<dbReference type="AlphaFoldDB" id="A0A9R1T5X2"/>
<dbReference type="GO" id="GO:0003677">
    <property type="term" value="F:DNA binding"/>
    <property type="evidence" value="ECO:0007669"/>
    <property type="project" value="InterPro"/>
</dbReference>
<feature type="compositionally biased region" description="Basic and acidic residues" evidence="1">
    <location>
        <begin position="7"/>
        <end position="26"/>
    </location>
</feature>
<evidence type="ECO:0000259" key="2">
    <source>
        <dbReference type="PROSITE" id="PS51457"/>
    </source>
</evidence>
<reference evidence="4" key="1">
    <citation type="submission" date="2025-08" db="UniProtKB">
        <authorList>
            <consortium name="RefSeq"/>
        </authorList>
    </citation>
    <scope>IDENTIFICATION</scope>
    <source>
        <strain evidence="4">USDA-PBARC FA_bdor</strain>
        <tissue evidence="4">Whole organism</tissue>
    </source>
</reference>
<evidence type="ECO:0000313" key="4">
    <source>
        <dbReference type="RefSeq" id="XP_011303889.1"/>
    </source>
</evidence>
<dbReference type="Proteomes" id="UP000694866">
    <property type="component" value="Unplaced"/>
</dbReference>
<dbReference type="GeneID" id="105267021"/>
<gene>
    <name evidence="4" type="primary">LOC105267021</name>
</gene>
<evidence type="ECO:0000313" key="3">
    <source>
        <dbReference type="Proteomes" id="UP000694866"/>
    </source>
</evidence>
<name>A0A9R1T5X2_9HYME</name>
<feature type="region of interest" description="Disordered" evidence="1">
    <location>
        <begin position="1"/>
        <end position="52"/>
    </location>
</feature>
<dbReference type="RefSeq" id="XP_011303889.1">
    <property type="nucleotide sequence ID" value="XM_011305587.1"/>
</dbReference>
<dbReference type="PROSITE" id="PS51457">
    <property type="entry name" value="BEN"/>
    <property type="match status" value="1"/>
</dbReference>
<keyword evidence="3" id="KW-1185">Reference proteome</keyword>
<dbReference type="OrthoDB" id="7701443at2759"/>
<feature type="domain" description="BEN" evidence="2">
    <location>
        <begin position="66"/>
        <end position="158"/>
    </location>
</feature>
<sequence length="158" mass="17688">MTGSQERANKPLDEAHPAPSEIEKPQRSPPQPVELEGQTGLSATEAPIAGPSGVEESLDRVHLIEGSDVLISSHRLRKILYEVADDHTSSIRRLLNELVGVEKLKTMRATGKGGWTYLIPPEILDAIEDYVVSRTEGKMTHKKFMRVVTTYLNYLRHY</sequence>
<proteinExistence type="predicted"/>
<dbReference type="KEGG" id="fas:105267021"/>
<accession>A0A9R1T5X2</accession>
<dbReference type="InterPro" id="IPR018379">
    <property type="entry name" value="BEN_domain"/>
</dbReference>
<evidence type="ECO:0000256" key="1">
    <source>
        <dbReference type="SAM" id="MobiDB-lite"/>
    </source>
</evidence>
<protein>
    <recommendedName>
        <fullName evidence="2">BEN domain-containing protein</fullName>
    </recommendedName>
</protein>
<organism evidence="3 4">
    <name type="scientific">Fopius arisanus</name>
    <dbReference type="NCBI Taxonomy" id="64838"/>
    <lineage>
        <taxon>Eukaryota</taxon>
        <taxon>Metazoa</taxon>
        <taxon>Ecdysozoa</taxon>
        <taxon>Arthropoda</taxon>
        <taxon>Hexapoda</taxon>
        <taxon>Insecta</taxon>
        <taxon>Pterygota</taxon>
        <taxon>Neoptera</taxon>
        <taxon>Endopterygota</taxon>
        <taxon>Hymenoptera</taxon>
        <taxon>Apocrita</taxon>
        <taxon>Ichneumonoidea</taxon>
        <taxon>Braconidae</taxon>
        <taxon>Opiinae</taxon>
        <taxon>Fopius</taxon>
    </lineage>
</organism>